<organism evidence="3">
    <name type="scientific">Ignisphaera aggregans</name>
    <dbReference type="NCBI Taxonomy" id="334771"/>
    <lineage>
        <taxon>Archaea</taxon>
        <taxon>Thermoproteota</taxon>
        <taxon>Thermoprotei</taxon>
        <taxon>Desulfurococcales</taxon>
        <taxon>Desulfurococcaceae</taxon>
        <taxon>Ignisphaera</taxon>
    </lineage>
</organism>
<gene>
    <name evidence="3" type="ORF">ENU08_02650</name>
    <name evidence="2" type="ORF">ENU41_08585</name>
</gene>
<dbReference type="EMBL" id="DTCK01000045">
    <property type="protein sequence ID" value="HGQ36710.1"/>
    <property type="molecule type" value="Genomic_DNA"/>
</dbReference>
<evidence type="ECO:0000313" key="2">
    <source>
        <dbReference type="EMBL" id="HGQ36710.1"/>
    </source>
</evidence>
<dbReference type="SMART" id="SM00933">
    <property type="entry name" value="NurA"/>
    <property type="match status" value="1"/>
</dbReference>
<dbReference type="InterPro" id="IPR018977">
    <property type="entry name" value="NurA_domain"/>
</dbReference>
<accession>A0A7C4NMC6</accession>
<reference evidence="3" key="1">
    <citation type="journal article" date="2020" name="mSystems">
        <title>Genome- and Community-Level Interaction Insights into Carbon Utilization and Element Cycling Functions of Hydrothermarchaeota in Hydrothermal Sediment.</title>
        <authorList>
            <person name="Zhou Z."/>
            <person name="Liu Y."/>
            <person name="Xu W."/>
            <person name="Pan J."/>
            <person name="Luo Z.H."/>
            <person name="Li M."/>
        </authorList>
    </citation>
    <scope>NUCLEOTIDE SEQUENCE [LARGE SCALE GENOMIC DNA]</scope>
    <source>
        <strain evidence="3">SpSt-637</strain>
        <strain evidence="2">SpSt-667</strain>
    </source>
</reference>
<dbReference type="Pfam" id="PF09376">
    <property type="entry name" value="NurA"/>
    <property type="match status" value="1"/>
</dbReference>
<name>A0A7C4NMC6_9CREN</name>
<sequence length="339" mass="39017">MTSLMPELEKSLPLILRQIKNKFVKEKETAEKILQNYKWITLNNEVECACAAVDSSFLAIESRVGYIYALQGLAVLYNIKNNVIRRENVSVFTDIGFIDISIAKESHIVKKSIYKKVLTEYAYTLELENLIKVIKDYNHNLALIDGSFISFAMSKKTKNVDAYIESVRRRCHLDEVENLKIRYLEQLSKLRHVVFLAKSSSAGFYTQGQYSDMYILELARLFKINPYINPGFLEPLIFNVKETLSKIIKGSNIPIDKFTVTYVRFGLGTPVYQISFPYIVGEDDIGYVYMCLKKWSTSGYPIPLEYVHRFSKLPRKNLINAMIHLGIPIVTGRELIEFG</sequence>
<dbReference type="AlphaFoldDB" id="A0A7C4NMC6"/>
<dbReference type="EMBL" id="DTBD01000020">
    <property type="protein sequence ID" value="HGQ64128.1"/>
    <property type="molecule type" value="Genomic_DNA"/>
</dbReference>
<feature type="domain" description="NurA" evidence="1">
    <location>
        <begin position="48"/>
        <end position="313"/>
    </location>
</feature>
<comment type="caution">
    <text evidence="3">The sequence shown here is derived from an EMBL/GenBank/DDBJ whole genome shotgun (WGS) entry which is preliminary data.</text>
</comment>
<evidence type="ECO:0000313" key="3">
    <source>
        <dbReference type="EMBL" id="HGQ64128.1"/>
    </source>
</evidence>
<proteinExistence type="predicted"/>
<protein>
    <submittedName>
        <fullName evidence="3">DNA double-strand break repair nuclease NurA</fullName>
    </submittedName>
</protein>
<evidence type="ECO:0000259" key="1">
    <source>
        <dbReference type="SMART" id="SM00933"/>
    </source>
</evidence>